<keyword evidence="5 7" id="KW-1133">Transmembrane helix</keyword>
<evidence type="ECO:0000259" key="8">
    <source>
        <dbReference type="Pfam" id="PF02397"/>
    </source>
</evidence>
<dbReference type="OrthoDB" id="9808602at2"/>
<feature type="domain" description="Bacterial sugar transferase" evidence="8">
    <location>
        <begin position="274"/>
        <end position="459"/>
    </location>
</feature>
<dbReference type="Pfam" id="PF02397">
    <property type="entry name" value="Bac_transf"/>
    <property type="match status" value="1"/>
</dbReference>
<dbReference type="PANTHER" id="PTHR30576:SF0">
    <property type="entry name" value="UNDECAPRENYL-PHOSPHATE N-ACETYLGALACTOSAMINYL 1-PHOSPHATE TRANSFERASE-RELATED"/>
    <property type="match status" value="1"/>
</dbReference>
<feature type="transmembrane region" description="Helical" evidence="7">
    <location>
        <begin position="7"/>
        <end position="29"/>
    </location>
</feature>
<comment type="caution">
    <text evidence="9">The sequence shown here is derived from an EMBL/GenBank/DDBJ whole genome shotgun (WGS) entry which is preliminary data.</text>
</comment>
<keyword evidence="3 9" id="KW-0808">Transferase</keyword>
<evidence type="ECO:0000313" key="10">
    <source>
        <dbReference type="Proteomes" id="UP000292884"/>
    </source>
</evidence>
<dbReference type="GO" id="GO:0016020">
    <property type="term" value="C:membrane"/>
    <property type="evidence" value="ECO:0007669"/>
    <property type="project" value="UniProtKB-SubCell"/>
</dbReference>
<organism evidence="9 10">
    <name type="scientific">Pedobacter frigiditerrae</name>
    <dbReference type="NCBI Taxonomy" id="2530452"/>
    <lineage>
        <taxon>Bacteria</taxon>
        <taxon>Pseudomonadati</taxon>
        <taxon>Bacteroidota</taxon>
        <taxon>Sphingobacteriia</taxon>
        <taxon>Sphingobacteriales</taxon>
        <taxon>Sphingobacteriaceae</taxon>
        <taxon>Pedobacter</taxon>
    </lineage>
</organism>
<proteinExistence type="inferred from homology"/>
<sequence length="466" mass="54346">MNNQTRYVFLLRYILPLVDLLMINIIFYIVGYWASIANREVFIGNNNNHVVVCNLIWLVCSGYFGLYRVTGENKMEQVYRATWRTYGLHVILYVLYLQFHKENHLSPSLLLWFYILLAGAFIINRLIGTSIHYLAVDRFRLSREVAVIGSNQTSIRLIDHFNQERNFLFYGTIGGDECVYFDQLQIISSGISQRLSEAAAAGVKDVYVTVIPDRMLAVHDLIKEADKNGLRLKFIPDMGSHLFGNYNVNYLGNKFPIITIRPEPLEEIDERFKKRFFDLAFSCLLFVFLLWWLLPLIAIIIKLDSKGPVFFLQKRAGRNNKQFTVFKFRTMSVRETEHEYVQAKKGDARITRVGNYLRRSSLDELPQFINVMLGDMSVVGPRPHPLKLNDQFQTIIDKYMVRHFVKPGITGWAQVHGLRGETKDAFDMENRIKYDIHYLENWTAMLDVKIVFMTIINMLRGEDNAY</sequence>
<dbReference type="PANTHER" id="PTHR30576">
    <property type="entry name" value="COLANIC BIOSYNTHESIS UDP-GLUCOSE LIPID CARRIER TRANSFERASE"/>
    <property type="match status" value="1"/>
</dbReference>
<evidence type="ECO:0000256" key="5">
    <source>
        <dbReference type="ARBA" id="ARBA00022989"/>
    </source>
</evidence>
<evidence type="ECO:0000256" key="3">
    <source>
        <dbReference type="ARBA" id="ARBA00022679"/>
    </source>
</evidence>
<name>A0A4R0N4C0_9SPHI</name>
<dbReference type="GO" id="GO:0016780">
    <property type="term" value="F:phosphotransferase activity, for other substituted phosphate groups"/>
    <property type="evidence" value="ECO:0007669"/>
    <property type="project" value="TreeGrafter"/>
</dbReference>
<dbReference type="InterPro" id="IPR003362">
    <property type="entry name" value="Bact_transf"/>
</dbReference>
<protein>
    <submittedName>
        <fullName evidence="9">Exopolysaccharide biosynthesis polyprenyl glycosylphosphotransferase</fullName>
    </submittedName>
</protein>
<evidence type="ECO:0000256" key="4">
    <source>
        <dbReference type="ARBA" id="ARBA00022692"/>
    </source>
</evidence>
<feature type="transmembrane region" description="Helical" evidence="7">
    <location>
        <begin position="279"/>
        <end position="301"/>
    </location>
</feature>
<evidence type="ECO:0000256" key="6">
    <source>
        <dbReference type="ARBA" id="ARBA00023136"/>
    </source>
</evidence>
<dbReference type="NCBIfam" id="TIGR03025">
    <property type="entry name" value="EPS_sugtrans"/>
    <property type="match status" value="1"/>
</dbReference>
<feature type="transmembrane region" description="Helical" evidence="7">
    <location>
        <begin position="81"/>
        <end position="99"/>
    </location>
</feature>
<gene>
    <name evidence="9" type="ORF">EZ428_05450</name>
</gene>
<feature type="transmembrane region" description="Helical" evidence="7">
    <location>
        <begin position="111"/>
        <end position="135"/>
    </location>
</feature>
<evidence type="ECO:0000313" key="9">
    <source>
        <dbReference type="EMBL" id="TCC94223.1"/>
    </source>
</evidence>
<evidence type="ECO:0000256" key="1">
    <source>
        <dbReference type="ARBA" id="ARBA00004141"/>
    </source>
</evidence>
<evidence type="ECO:0000256" key="2">
    <source>
        <dbReference type="ARBA" id="ARBA00006464"/>
    </source>
</evidence>
<keyword evidence="6 7" id="KW-0472">Membrane</keyword>
<dbReference type="Proteomes" id="UP000292884">
    <property type="component" value="Unassembled WGS sequence"/>
</dbReference>
<comment type="similarity">
    <text evidence="2">Belongs to the bacterial sugar transferase family.</text>
</comment>
<evidence type="ECO:0000256" key="7">
    <source>
        <dbReference type="SAM" id="Phobius"/>
    </source>
</evidence>
<dbReference type="EMBL" id="SJSK01000001">
    <property type="protein sequence ID" value="TCC94223.1"/>
    <property type="molecule type" value="Genomic_DNA"/>
</dbReference>
<comment type="subcellular location">
    <subcellularLocation>
        <location evidence="1">Membrane</location>
        <topology evidence="1">Multi-pass membrane protein</topology>
    </subcellularLocation>
</comment>
<accession>A0A4R0N4C0</accession>
<keyword evidence="10" id="KW-1185">Reference proteome</keyword>
<keyword evidence="4 7" id="KW-0812">Transmembrane</keyword>
<feature type="transmembrane region" description="Helical" evidence="7">
    <location>
        <begin position="49"/>
        <end position="69"/>
    </location>
</feature>
<dbReference type="RefSeq" id="WP_131552084.1">
    <property type="nucleotide sequence ID" value="NZ_SJSK01000001.1"/>
</dbReference>
<reference evidence="9 10" key="1">
    <citation type="submission" date="2019-02" db="EMBL/GenBank/DDBJ databases">
        <title>Pedobacter sp. RP-1-13 sp. nov., isolated from Arctic soil.</title>
        <authorList>
            <person name="Dahal R.H."/>
        </authorList>
    </citation>
    <scope>NUCLEOTIDE SEQUENCE [LARGE SCALE GENOMIC DNA]</scope>
    <source>
        <strain evidence="9 10">RP-1-13</strain>
    </source>
</reference>
<dbReference type="InterPro" id="IPR017475">
    <property type="entry name" value="EPS_sugar_tfrase"/>
</dbReference>
<dbReference type="AlphaFoldDB" id="A0A4R0N4C0"/>